<accession>A0A6C0FGK1</accession>
<feature type="compositionally biased region" description="Basic residues" evidence="1">
    <location>
        <begin position="76"/>
        <end position="97"/>
    </location>
</feature>
<name>A0A6C0FGK1_9ZZZZ</name>
<feature type="region of interest" description="Disordered" evidence="1">
    <location>
        <begin position="1"/>
        <end position="97"/>
    </location>
</feature>
<protein>
    <submittedName>
        <fullName evidence="2">Uncharacterized protein</fullName>
    </submittedName>
</protein>
<feature type="compositionally biased region" description="Pro residues" evidence="1">
    <location>
        <begin position="9"/>
        <end position="18"/>
    </location>
</feature>
<reference evidence="2" key="1">
    <citation type="journal article" date="2020" name="Nature">
        <title>Giant virus diversity and host interactions through global metagenomics.</title>
        <authorList>
            <person name="Schulz F."/>
            <person name="Roux S."/>
            <person name="Paez-Espino D."/>
            <person name="Jungbluth S."/>
            <person name="Walsh D.A."/>
            <person name="Denef V.J."/>
            <person name="McMahon K.D."/>
            <person name="Konstantinidis K.T."/>
            <person name="Eloe-Fadrosh E.A."/>
            <person name="Kyrpides N.C."/>
            <person name="Woyke T."/>
        </authorList>
    </citation>
    <scope>NUCLEOTIDE SEQUENCE</scope>
    <source>
        <strain evidence="2">GVMAG-S-ERX556106-38</strain>
    </source>
</reference>
<dbReference type="AlphaFoldDB" id="A0A6C0FGK1"/>
<feature type="compositionally biased region" description="Basic and acidic residues" evidence="1">
    <location>
        <begin position="49"/>
        <end position="67"/>
    </location>
</feature>
<evidence type="ECO:0000256" key="1">
    <source>
        <dbReference type="SAM" id="MobiDB-lite"/>
    </source>
</evidence>
<evidence type="ECO:0000313" key="2">
    <source>
        <dbReference type="EMBL" id="QHT38830.1"/>
    </source>
</evidence>
<organism evidence="2">
    <name type="scientific">viral metagenome</name>
    <dbReference type="NCBI Taxonomy" id="1070528"/>
    <lineage>
        <taxon>unclassified sequences</taxon>
        <taxon>metagenomes</taxon>
        <taxon>organismal metagenomes</taxon>
    </lineage>
</organism>
<sequence>MEALSQLPVSPPSPPLPEPRSLQQLRLEIPHESYTQPLSASTATSTPTKCEESIFRDSFEVSSDKSSDTVIQQQQKQKKKKKKSKRTKTKQKMMRKKSISTIETVSVDTLFGSVSSAETQLLRKTVLALHLRNDTNKFTQHFDWLWTTDYNFEVYNYTRCIAQIILSSTEVNTENLSLSGGTTFGMQVGFNHQQKTSEKILDKVNGSSEAHHYVIPVRTNMCYLTVSLIKPEDFYQNRNDPSKWACSVKNMQVNTSKYGRYNILRDEEYLVGDIKQWK</sequence>
<proteinExistence type="predicted"/>
<dbReference type="EMBL" id="MN738835">
    <property type="protein sequence ID" value="QHT38830.1"/>
    <property type="molecule type" value="Genomic_DNA"/>
</dbReference>